<dbReference type="PANTHER" id="PTHR46481:SF10">
    <property type="entry name" value="ZINC FINGER BED DOMAIN-CONTAINING PROTEIN 39"/>
    <property type="match status" value="1"/>
</dbReference>
<keyword evidence="3" id="KW-0863">Zinc-finger</keyword>
<reference evidence="6" key="1">
    <citation type="submission" date="2021-06" db="EMBL/GenBank/DDBJ databases">
        <authorList>
            <person name="Hodson N. C."/>
            <person name="Mongue J. A."/>
            <person name="Jaron S. K."/>
        </authorList>
    </citation>
    <scope>NUCLEOTIDE SEQUENCE</scope>
</reference>
<keyword evidence="4" id="KW-0862">Zinc</keyword>
<evidence type="ECO:0000313" key="7">
    <source>
        <dbReference type="Proteomes" id="UP000708208"/>
    </source>
</evidence>
<dbReference type="Proteomes" id="UP000708208">
    <property type="component" value="Unassembled WGS sequence"/>
</dbReference>
<evidence type="ECO:0000256" key="3">
    <source>
        <dbReference type="ARBA" id="ARBA00022771"/>
    </source>
</evidence>
<proteinExistence type="predicted"/>
<evidence type="ECO:0000256" key="5">
    <source>
        <dbReference type="ARBA" id="ARBA00023242"/>
    </source>
</evidence>
<organism evidence="6 7">
    <name type="scientific">Allacma fusca</name>
    <dbReference type="NCBI Taxonomy" id="39272"/>
    <lineage>
        <taxon>Eukaryota</taxon>
        <taxon>Metazoa</taxon>
        <taxon>Ecdysozoa</taxon>
        <taxon>Arthropoda</taxon>
        <taxon>Hexapoda</taxon>
        <taxon>Collembola</taxon>
        <taxon>Symphypleona</taxon>
        <taxon>Sminthuridae</taxon>
        <taxon>Allacma</taxon>
    </lineage>
</organism>
<accession>A0A8J2KUM5</accession>
<evidence type="ECO:0000256" key="4">
    <source>
        <dbReference type="ARBA" id="ARBA00022833"/>
    </source>
</evidence>
<feature type="non-terminal residue" evidence="6">
    <location>
        <position position="151"/>
    </location>
</feature>
<evidence type="ECO:0000256" key="1">
    <source>
        <dbReference type="ARBA" id="ARBA00004123"/>
    </source>
</evidence>
<dbReference type="AlphaFoldDB" id="A0A8J2KUM5"/>
<sequence>AAHPDFAKGGKVDSSKFLNAGCSNSKSLFTTKKWTKATNKNAFSKCHPVQKQFVQDLLDCIAIDMLPLDFIERPTFIKLFKQRMKGTVKNVDDNTFHIILDMWTDRQKSSMIGFRSQFITPTWKLHNSTLAFRHFKEQHSGRDIRRMVDSV</sequence>
<keyword evidence="7" id="KW-1185">Reference proteome</keyword>
<evidence type="ECO:0000256" key="2">
    <source>
        <dbReference type="ARBA" id="ARBA00022723"/>
    </source>
</evidence>
<dbReference type="PANTHER" id="PTHR46481">
    <property type="entry name" value="ZINC FINGER BED DOMAIN-CONTAINING PROTEIN 4"/>
    <property type="match status" value="1"/>
</dbReference>
<dbReference type="GO" id="GO:0008270">
    <property type="term" value="F:zinc ion binding"/>
    <property type="evidence" value="ECO:0007669"/>
    <property type="project" value="UniProtKB-KW"/>
</dbReference>
<feature type="non-terminal residue" evidence="6">
    <location>
        <position position="1"/>
    </location>
</feature>
<keyword evidence="5" id="KW-0539">Nucleus</keyword>
<comment type="caution">
    <text evidence="6">The sequence shown here is derived from an EMBL/GenBank/DDBJ whole genome shotgun (WGS) entry which is preliminary data.</text>
</comment>
<dbReference type="OrthoDB" id="1607513at2759"/>
<keyword evidence="2" id="KW-0479">Metal-binding</keyword>
<dbReference type="GO" id="GO:0005634">
    <property type="term" value="C:nucleus"/>
    <property type="evidence" value="ECO:0007669"/>
    <property type="project" value="UniProtKB-SubCell"/>
</dbReference>
<dbReference type="InterPro" id="IPR052035">
    <property type="entry name" value="ZnF_BED_domain_contain"/>
</dbReference>
<name>A0A8J2KUM5_9HEXA</name>
<gene>
    <name evidence="6" type="ORF">AFUS01_LOCUS31391</name>
</gene>
<dbReference type="EMBL" id="CAJVCH010497998">
    <property type="protein sequence ID" value="CAG7821030.1"/>
    <property type="molecule type" value="Genomic_DNA"/>
</dbReference>
<evidence type="ECO:0000313" key="6">
    <source>
        <dbReference type="EMBL" id="CAG7821030.1"/>
    </source>
</evidence>
<protein>
    <submittedName>
        <fullName evidence="6">Uncharacterized protein</fullName>
    </submittedName>
</protein>
<comment type="subcellular location">
    <subcellularLocation>
        <location evidence="1">Nucleus</location>
    </subcellularLocation>
</comment>